<organism evidence="1">
    <name type="scientific">Siphoviridae sp. ct96x5</name>
    <dbReference type="NCBI Taxonomy" id="2825367"/>
    <lineage>
        <taxon>Viruses</taxon>
        <taxon>Duplodnaviria</taxon>
        <taxon>Heunggongvirae</taxon>
        <taxon>Uroviricota</taxon>
        <taxon>Caudoviricetes</taxon>
    </lineage>
</organism>
<evidence type="ECO:0000313" key="1">
    <source>
        <dbReference type="EMBL" id="DAE09433.1"/>
    </source>
</evidence>
<proteinExistence type="predicted"/>
<dbReference type="EMBL" id="BK015488">
    <property type="protein sequence ID" value="DAE09433.1"/>
    <property type="molecule type" value="Genomic_DNA"/>
</dbReference>
<sequence>MNDRIDTRPYFMLIPTERRLRTHKFANSFMDMALAFLQETNPIADEAYDKNCLACVDFYDYLATAIIGSLELTGEDAIDAGLQYASCARVHEAVVACMKNLRSEIDGWLEVCDDDKS</sequence>
<name>A0A8S5PSK2_9CAUD</name>
<accession>A0A8S5PSK2</accession>
<reference evidence="1" key="1">
    <citation type="journal article" date="2021" name="Proc. Natl. Acad. Sci. U.S.A.">
        <title>A Catalog of Tens of Thousands of Viruses from Human Metagenomes Reveals Hidden Associations with Chronic Diseases.</title>
        <authorList>
            <person name="Tisza M.J."/>
            <person name="Buck C.B."/>
        </authorList>
    </citation>
    <scope>NUCLEOTIDE SEQUENCE</scope>
    <source>
        <strain evidence="1">Ct96x5</strain>
    </source>
</reference>
<protein>
    <submittedName>
        <fullName evidence="1">Uncharacterized protein</fullName>
    </submittedName>
</protein>